<dbReference type="EMBL" id="LS398110">
    <property type="protein sequence ID" value="SPP92860.1"/>
    <property type="molecule type" value="Genomic_DNA"/>
</dbReference>
<dbReference type="KEGG" id="bvz:BRAD3257_1743"/>
<organism evidence="2 3">
    <name type="scientific">Bradyrhizobium vignae</name>
    <dbReference type="NCBI Taxonomy" id="1549949"/>
    <lineage>
        <taxon>Bacteria</taxon>
        <taxon>Pseudomonadati</taxon>
        <taxon>Pseudomonadota</taxon>
        <taxon>Alphaproteobacteria</taxon>
        <taxon>Hyphomicrobiales</taxon>
        <taxon>Nitrobacteraceae</taxon>
        <taxon>Bradyrhizobium</taxon>
    </lineage>
</organism>
<dbReference type="PANTHER" id="PTHR37844:SF2">
    <property type="entry name" value="SER_THR PROTEIN PHOSPHATASE SUPERFAMILY (AFU_ORTHOLOGUE AFUA_1G14840)"/>
    <property type="match status" value="1"/>
</dbReference>
<dbReference type="Pfam" id="PF00149">
    <property type="entry name" value="Metallophos"/>
    <property type="match status" value="1"/>
</dbReference>
<dbReference type="InterPro" id="IPR029052">
    <property type="entry name" value="Metallo-depent_PP-like"/>
</dbReference>
<protein>
    <submittedName>
        <fullName evidence="2">Calcineurin-like phosphoesterase</fullName>
    </submittedName>
</protein>
<dbReference type="InterPro" id="IPR004843">
    <property type="entry name" value="Calcineurin-like_PHP"/>
</dbReference>
<reference evidence="2 3" key="1">
    <citation type="submission" date="2018-03" db="EMBL/GenBank/DDBJ databases">
        <authorList>
            <person name="Gully D."/>
        </authorList>
    </citation>
    <scope>NUCLEOTIDE SEQUENCE [LARGE SCALE GENOMIC DNA]</scope>
    <source>
        <strain evidence="2">ORS3257</strain>
    </source>
</reference>
<dbReference type="Proteomes" id="UP000246085">
    <property type="component" value="Chromosome BRAD3257"/>
</dbReference>
<dbReference type="AlphaFoldDB" id="A0A2U3PUM4"/>
<dbReference type="SUPFAM" id="SSF56300">
    <property type="entry name" value="Metallo-dependent phosphatases"/>
    <property type="match status" value="1"/>
</dbReference>
<gene>
    <name evidence="2" type="ORF">BRAD3257_1743</name>
</gene>
<evidence type="ECO:0000313" key="3">
    <source>
        <dbReference type="Proteomes" id="UP000246085"/>
    </source>
</evidence>
<feature type="domain" description="Calcineurin-like phosphoesterase" evidence="1">
    <location>
        <begin position="26"/>
        <end position="224"/>
    </location>
</feature>
<dbReference type="PANTHER" id="PTHR37844">
    <property type="entry name" value="SER/THR PROTEIN PHOSPHATASE SUPERFAMILY (AFU_ORTHOLOGUE AFUA_1G14840)"/>
    <property type="match status" value="1"/>
</dbReference>
<dbReference type="GO" id="GO:0016787">
    <property type="term" value="F:hydrolase activity"/>
    <property type="evidence" value="ECO:0007669"/>
    <property type="project" value="InterPro"/>
</dbReference>
<accession>A0A2U3PUM4</accession>
<evidence type="ECO:0000313" key="2">
    <source>
        <dbReference type="EMBL" id="SPP92860.1"/>
    </source>
</evidence>
<name>A0A2U3PUM4_9BRAD</name>
<dbReference type="RefSeq" id="WP_122401394.1">
    <property type="nucleotide sequence ID" value="NZ_LS398110.1"/>
</dbReference>
<proteinExistence type="predicted"/>
<evidence type="ECO:0000259" key="1">
    <source>
        <dbReference type="Pfam" id="PF00149"/>
    </source>
</evidence>
<dbReference type="Gene3D" id="3.60.21.10">
    <property type="match status" value="1"/>
</dbReference>
<sequence length="259" mass="28836">MRLRLQIASDLHIKHPGSRGFPPLARGVDIVLLAGDTCEGLEQAIREMRAAYPHTEIVTVAGNHEFYGGAYFSILEEGRQCARELGVHFLEDGVATFGSLRVIGATGWTDYNLFGPALKPAAMRAAYDTMRDHKRIRWQLNPWQRFRPVEASLLHARSRAFIEAELARTPAGSTTIVITHHAATVEAVAPAFRDKLITAAYASDLLPVIDRYQPDHWVWGHTHFPTDVTRGRTRLISNPAGYGHEVSDFDPSFVIEVDA</sequence>